<dbReference type="InterPro" id="IPR021133">
    <property type="entry name" value="HEAT_type_2"/>
</dbReference>
<dbReference type="STRING" id="69332.A0A388MBD4"/>
<feature type="non-terminal residue" evidence="8">
    <location>
        <position position="1706"/>
    </location>
</feature>
<dbReference type="Gene3D" id="1.25.10.10">
    <property type="entry name" value="Leucine-rich Repeat Variant"/>
    <property type="match status" value="2"/>
</dbReference>
<dbReference type="InterPro" id="IPR055406">
    <property type="entry name" value="HEAT_Maestro"/>
</dbReference>
<dbReference type="InterPro" id="IPR011989">
    <property type="entry name" value="ARM-like"/>
</dbReference>
<dbReference type="InterPro" id="IPR055408">
    <property type="entry name" value="HEAT_MROH2B-like"/>
</dbReference>
<protein>
    <submittedName>
        <fullName evidence="8">Uncharacterized protein</fullName>
    </submittedName>
</protein>
<accession>A0A388MBD4</accession>
<evidence type="ECO:0000259" key="4">
    <source>
        <dbReference type="Pfam" id="PF21047"/>
    </source>
</evidence>
<feature type="repeat" description="HEAT" evidence="2">
    <location>
        <begin position="1602"/>
        <end position="1639"/>
    </location>
</feature>
<dbReference type="Gramene" id="GBG91891">
    <property type="protein sequence ID" value="GBG91891"/>
    <property type="gene ID" value="CBR_g53950"/>
</dbReference>
<dbReference type="PANTHER" id="PTHR23120:SF0">
    <property type="entry name" value="MAESTRO HEAT-LIKE REPEAT FAMILY MEMBER 1"/>
    <property type="match status" value="1"/>
</dbReference>
<dbReference type="Pfam" id="PF21047">
    <property type="entry name" value="HEAT_Maestro"/>
    <property type="match status" value="1"/>
</dbReference>
<dbReference type="InterPro" id="IPR048465">
    <property type="entry name" value="Maestro-like_HEAT"/>
</dbReference>
<dbReference type="Pfam" id="PF23210">
    <property type="entry name" value="HEAT_Maestro_2"/>
    <property type="match status" value="1"/>
</dbReference>
<dbReference type="EMBL" id="BFEA01000965">
    <property type="protein sequence ID" value="GBG91891.1"/>
    <property type="molecule type" value="Genomic_DNA"/>
</dbReference>
<evidence type="ECO:0000259" key="7">
    <source>
        <dbReference type="Pfam" id="PF23227"/>
    </source>
</evidence>
<evidence type="ECO:0000313" key="8">
    <source>
        <dbReference type="EMBL" id="GBG91891.1"/>
    </source>
</evidence>
<organism evidence="8 9">
    <name type="scientific">Chara braunii</name>
    <name type="common">Braun's stonewort</name>
    <dbReference type="NCBI Taxonomy" id="69332"/>
    <lineage>
        <taxon>Eukaryota</taxon>
        <taxon>Viridiplantae</taxon>
        <taxon>Streptophyta</taxon>
        <taxon>Charophyceae</taxon>
        <taxon>Charales</taxon>
        <taxon>Characeae</taxon>
        <taxon>Chara</taxon>
    </lineage>
</organism>
<feature type="region of interest" description="Disordered" evidence="3">
    <location>
        <begin position="1"/>
        <end position="25"/>
    </location>
</feature>
<dbReference type="PANTHER" id="PTHR23120">
    <property type="entry name" value="MAESTRO-RELATED HEAT DOMAIN-CONTAINING"/>
    <property type="match status" value="1"/>
</dbReference>
<keyword evidence="1" id="KW-0677">Repeat</keyword>
<comment type="caution">
    <text evidence="8">The sequence shown here is derived from an EMBL/GenBank/DDBJ whole genome shotgun (WGS) entry which is preliminary data.</text>
</comment>
<sequence length="1706" mass="187741">MIASPVGNNRLPFPPTAGSSSNGGGGVSTSAAVIKVVVNAMADISVPVREAAAATLQENANRHAMTILEYCKASLRTGKRRPGSHHAGVLRVMAHVVREMSDADVDEMSLRSLVKIGMGEMLNIKELMTEWQLGGSALLVALAARMPKLVMDEVFLQFSSSNVPVVAIVRTLADFAAENALLFVPYLKDVLSRVLPVLGGVKDAQRQIFATAFMLWCQGLTQYYLNVPRAPAIDSDTQALIESAFELFLSTWILSREPKVRLKTVEALGEMSALIGRPQLKAALPKLIPAILNVYKKEKDDPLPITEGLYMALEAALGSDSTQPLFDFQSAQVVLSAILPMANASSETACSIDVATFLRNKYAVLRCCERTGRVFPEDILNYLLQRIGAKDDPVKLGAFAALNHLTTRLQEQWEGKKTAIVEAVKNVLHESDLSLRKAIVQLIVSMASAGYLTKENGEPFIEFLVRQCAISDTEVEQFKQRQSTDEKAGVVRSSGLLKSDLRVGVVSPSELRAVCDKSLHLLASTIPEMEPLLWPFLLGMLLPEAYTGAVATVCKCISDLVKRKLARGEGISLDVLGTSNEFPSPQVLLARMLVLLHNPMAREQLVQRLLGVLYLLAPLFHPTVASLWKDEIPKMLAYVSDKDESWQQALWDDMVLHFLSETVDVIHDQQYCMSLGDAFGEQYDLYADDHQHSALLHRCLGLVLGKIEDKPYVKDKIDLMYKRADVSVESHRDGLAMGLGMVATTHLDTVLAMLRRVLETQGNRRMRRLLSYFFEQKKNVPNADDVCAAVALMYGYAAWYAPSSAIEARIETLVGSNMLAGLLGVKTAKPRQAVISAIDLLGKAVIKAARYGVAFQLRRRDEMLNHVMMFMSGTSPSQPYPQTNPTDIEFLNTQRIALSACTTLVSVQPKLSNSMRDRLLQATIHFFTLQIEPSGVVMALTENLKMLLKALLRTGGDDGKSRSDLLLLLLQQIDQYVCSPVYTQRERATSAVLELLRQFHTLCTTGSEASVMETPVPEGLSPLSHLTFSKGLSAWPALTSNDRGQSSMGSGSGGSSSAATPLLPERHALKFGQRLMAYLPRCTDPSPLVRENAIQIIEVLFRIALLLPKSVGVVRREDKEAIYAAQSMLQQLALSRSEWLHALSTEEQQDMLKKIASAVSKLITTKELVSFLRISEKGVCDRTETAAKGAIIAITDLIRYRGAEISDTDLPRITDQFLVAAAALSDYTERQSILLAVCELAEQAKSRVVFDELLNPSAGPGKKEGSKKRDPGLVEDAFRALAAHEVLGLELLEHVVDVLNQSPIYVDEDQDKQPPSQYSPTHQREMYGPPQAATLAMGAIFRVGGGVREKVVEPRYAKVLCALILRIGSVLETLHVNMQPAKELVATFRAFCDCVGDEEMKQILSDLEQKFIDDEWIEVVAKIAGSTGWRRPHLVNEICTLLWPALKRSQDYQRAAAAAALSEYVKHNVGEKLLGQLVGALSAHIGDEEAIVRKRCVTGLAEVPSSEMPKYASQVLSVVAAVIEDCVEDVAFTAVRELSKILELVTEETVSPMLLSLCVRLRALQNQENVGIRAAAFSAFGVLSKFGAGPHREGFLEQVHITLPRLLFHVNDEAMDVRHACKNALRRLAPLLRSTEISEILNSRAFDSDRRAIVHASDHWEVWNDGVMVHAMIDITDFLLNDAVLLPHQTVRNLLYVEDHSSGTVV</sequence>
<proteinExistence type="predicted"/>
<dbReference type="SUPFAM" id="SSF48371">
    <property type="entry name" value="ARM repeat"/>
    <property type="match status" value="3"/>
</dbReference>
<dbReference type="InterPro" id="IPR016024">
    <property type="entry name" value="ARM-type_fold"/>
</dbReference>
<dbReference type="OrthoDB" id="1884734at2759"/>
<feature type="domain" description="Maestro/Maestro-like HEAT-repeats" evidence="7">
    <location>
        <begin position="1478"/>
        <end position="1653"/>
    </location>
</feature>
<evidence type="ECO:0000256" key="3">
    <source>
        <dbReference type="SAM" id="MobiDB-lite"/>
    </source>
</evidence>
<evidence type="ECO:0000259" key="5">
    <source>
        <dbReference type="Pfam" id="PF23210"/>
    </source>
</evidence>
<dbReference type="OMA" id="EVYIKAM"/>
<evidence type="ECO:0000256" key="1">
    <source>
        <dbReference type="ARBA" id="ARBA00022737"/>
    </source>
</evidence>
<dbReference type="InterPro" id="IPR056282">
    <property type="entry name" value="MROH2B-like_N_HEAT"/>
</dbReference>
<keyword evidence="9" id="KW-1185">Reference proteome</keyword>
<dbReference type="Pfam" id="PF23221">
    <property type="entry name" value="HEAT_MROH2B_1st"/>
    <property type="match status" value="1"/>
</dbReference>
<evidence type="ECO:0000313" key="9">
    <source>
        <dbReference type="Proteomes" id="UP000265515"/>
    </source>
</evidence>
<feature type="domain" description="MROH2B-like HEAT-repeats" evidence="5">
    <location>
        <begin position="278"/>
        <end position="926"/>
    </location>
</feature>
<feature type="domain" description="MROH2B-like N-terminal HEAT-repeats" evidence="6">
    <location>
        <begin position="57"/>
        <end position="272"/>
    </location>
</feature>
<dbReference type="Pfam" id="PF23227">
    <property type="entry name" value="HEAT_MROH2B_C"/>
    <property type="match status" value="1"/>
</dbReference>
<feature type="domain" description="Maestro-like HEAT-repeats" evidence="4">
    <location>
        <begin position="1070"/>
        <end position="1250"/>
    </location>
</feature>
<feature type="region of interest" description="Disordered" evidence="3">
    <location>
        <begin position="1306"/>
        <end position="1326"/>
    </location>
</feature>
<dbReference type="PROSITE" id="PS50077">
    <property type="entry name" value="HEAT_REPEAT"/>
    <property type="match status" value="1"/>
</dbReference>
<dbReference type="InterPro" id="IPR045206">
    <property type="entry name" value="Maestro_heat-like_prot"/>
</dbReference>
<evidence type="ECO:0000256" key="2">
    <source>
        <dbReference type="PROSITE-ProRule" id="PRU00103"/>
    </source>
</evidence>
<evidence type="ECO:0000259" key="6">
    <source>
        <dbReference type="Pfam" id="PF23221"/>
    </source>
</evidence>
<name>A0A388MBD4_CHABU</name>
<dbReference type="Proteomes" id="UP000265515">
    <property type="component" value="Unassembled WGS sequence"/>
</dbReference>
<reference evidence="8 9" key="1">
    <citation type="journal article" date="2018" name="Cell">
        <title>The Chara Genome: Secondary Complexity and Implications for Plant Terrestrialization.</title>
        <authorList>
            <person name="Nishiyama T."/>
            <person name="Sakayama H."/>
            <person name="Vries J.D."/>
            <person name="Buschmann H."/>
            <person name="Saint-Marcoux D."/>
            <person name="Ullrich K.K."/>
            <person name="Haas F.B."/>
            <person name="Vanderstraeten L."/>
            <person name="Becker D."/>
            <person name="Lang D."/>
            <person name="Vosolsobe S."/>
            <person name="Rombauts S."/>
            <person name="Wilhelmsson P.K.I."/>
            <person name="Janitza P."/>
            <person name="Kern R."/>
            <person name="Heyl A."/>
            <person name="Rumpler F."/>
            <person name="Villalobos L.I.A.C."/>
            <person name="Clay J.M."/>
            <person name="Skokan R."/>
            <person name="Toyoda A."/>
            <person name="Suzuki Y."/>
            <person name="Kagoshima H."/>
            <person name="Schijlen E."/>
            <person name="Tajeshwar N."/>
            <person name="Catarino B."/>
            <person name="Hetherington A.J."/>
            <person name="Saltykova A."/>
            <person name="Bonnot C."/>
            <person name="Breuninger H."/>
            <person name="Symeonidi A."/>
            <person name="Radhakrishnan G.V."/>
            <person name="Van Nieuwerburgh F."/>
            <person name="Deforce D."/>
            <person name="Chang C."/>
            <person name="Karol K.G."/>
            <person name="Hedrich R."/>
            <person name="Ulvskov P."/>
            <person name="Glockner G."/>
            <person name="Delwiche C.F."/>
            <person name="Petrasek J."/>
            <person name="Van de Peer Y."/>
            <person name="Friml J."/>
            <person name="Beilby M."/>
            <person name="Dolan L."/>
            <person name="Kohara Y."/>
            <person name="Sugano S."/>
            <person name="Fujiyama A."/>
            <person name="Delaux P.-M."/>
            <person name="Quint M."/>
            <person name="TheiBen G."/>
            <person name="Hagemann M."/>
            <person name="Harholt J."/>
            <person name="Dunand C."/>
            <person name="Zachgo S."/>
            <person name="Langdale J."/>
            <person name="Maumus F."/>
            <person name="Straeten D.V.D."/>
            <person name="Gould S.B."/>
            <person name="Rensing S.A."/>
        </authorList>
    </citation>
    <scope>NUCLEOTIDE SEQUENCE [LARGE SCALE GENOMIC DNA]</scope>
    <source>
        <strain evidence="8 9">S276</strain>
    </source>
</reference>
<dbReference type="GO" id="GO:0005737">
    <property type="term" value="C:cytoplasm"/>
    <property type="evidence" value="ECO:0007669"/>
    <property type="project" value="TreeGrafter"/>
</dbReference>
<gene>
    <name evidence="8" type="ORF">CBR_g53950</name>
</gene>